<dbReference type="CDD" id="cd00383">
    <property type="entry name" value="trans_reg_C"/>
    <property type="match status" value="1"/>
</dbReference>
<feature type="domain" description="OmpR/PhoB-type" evidence="9">
    <location>
        <begin position="126"/>
        <end position="227"/>
    </location>
</feature>
<dbReference type="PROSITE" id="PS51755">
    <property type="entry name" value="OMPR_PHOB"/>
    <property type="match status" value="1"/>
</dbReference>
<name>A0ABW3D3F3_9BACL</name>
<dbReference type="SUPFAM" id="SSF46894">
    <property type="entry name" value="C-terminal effector domain of the bipartite response regulators"/>
    <property type="match status" value="1"/>
</dbReference>
<evidence type="ECO:0000259" key="8">
    <source>
        <dbReference type="PROSITE" id="PS50110"/>
    </source>
</evidence>
<dbReference type="Gene3D" id="6.10.250.690">
    <property type="match status" value="1"/>
</dbReference>
<keyword evidence="3" id="KW-0805">Transcription regulation</keyword>
<sequence>MDIMIVEDEVTIRDVLKSYFIKEGWNVHTSGDGREALQKVQTFKLDLIVLDLMIPGMSGEELCRQIRSISNVPLIMLTSKAHESDTINGLNLGADDYITKPFRMKEVIARINALQRRINSLSPTPNRFMKFNNRRLIVNFEAKDVYVEGRPANLTCTEFKIFNLLVKNPGKIYSRHDLSYEVHGYRFIGDGRTMDAHIKNIRRKIEPDPKNPQYIVTKIGSGYKFNYQPDEDVG</sequence>
<dbReference type="Proteomes" id="UP001597120">
    <property type="component" value="Unassembled WGS sequence"/>
</dbReference>
<protein>
    <submittedName>
        <fullName evidence="10">Response regulator transcription factor</fullName>
    </submittedName>
</protein>
<feature type="DNA-binding region" description="OmpR/PhoB-type" evidence="7">
    <location>
        <begin position="126"/>
        <end position="227"/>
    </location>
</feature>
<organism evidence="10 11">
    <name type="scientific">Paenibacillus residui</name>
    <dbReference type="NCBI Taxonomy" id="629724"/>
    <lineage>
        <taxon>Bacteria</taxon>
        <taxon>Bacillati</taxon>
        <taxon>Bacillota</taxon>
        <taxon>Bacilli</taxon>
        <taxon>Bacillales</taxon>
        <taxon>Paenibacillaceae</taxon>
        <taxon>Paenibacillus</taxon>
    </lineage>
</organism>
<evidence type="ECO:0000256" key="4">
    <source>
        <dbReference type="ARBA" id="ARBA00023125"/>
    </source>
</evidence>
<dbReference type="Pfam" id="PF00072">
    <property type="entry name" value="Response_reg"/>
    <property type="match status" value="1"/>
</dbReference>
<evidence type="ECO:0000256" key="3">
    <source>
        <dbReference type="ARBA" id="ARBA00023015"/>
    </source>
</evidence>
<evidence type="ECO:0000256" key="2">
    <source>
        <dbReference type="ARBA" id="ARBA00023012"/>
    </source>
</evidence>
<dbReference type="SUPFAM" id="SSF52172">
    <property type="entry name" value="CheY-like"/>
    <property type="match status" value="1"/>
</dbReference>
<dbReference type="RefSeq" id="WP_144933270.1">
    <property type="nucleotide sequence ID" value="NZ_JBHTIU010000003.1"/>
</dbReference>
<dbReference type="InterPro" id="IPR011006">
    <property type="entry name" value="CheY-like_superfamily"/>
</dbReference>
<evidence type="ECO:0000256" key="6">
    <source>
        <dbReference type="PROSITE-ProRule" id="PRU00169"/>
    </source>
</evidence>
<comment type="caution">
    <text evidence="10">The sequence shown here is derived from an EMBL/GenBank/DDBJ whole genome shotgun (WGS) entry which is preliminary data.</text>
</comment>
<dbReference type="PANTHER" id="PTHR48111">
    <property type="entry name" value="REGULATOR OF RPOS"/>
    <property type="match status" value="1"/>
</dbReference>
<feature type="domain" description="Response regulatory" evidence="8">
    <location>
        <begin position="2"/>
        <end position="115"/>
    </location>
</feature>
<evidence type="ECO:0000256" key="7">
    <source>
        <dbReference type="PROSITE-ProRule" id="PRU01091"/>
    </source>
</evidence>
<evidence type="ECO:0000313" key="11">
    <source>
        <dbReference type="Proteomes" id="UP001597120"/>
    </source>
</evidence>
<reference evidence="11" key="1">
    <citation type="journal article" date="2019" name="Int. J. Syst. Evol. Microbiol.">
        <title>The Global Catalogue of Microorganisms (GCM) 10K type strain sequencing project: providing services to taxonomists for standard genome sequencing and annotation.</title>
        <authorList>
            <consortium name="The Broad Institute Genomics Platform"/>
            <consortium name="The Broad Institute Genome Sequencing Center for Infectious Disease"/>
            <person name="Wu L."/>
            <person name="Ma J."/>
        </authorList>
    </citation>
    <scope>NUCLEOTIDE SEQUENCE [LARGE SCALE GENOMIC DNA]</scope>
    <source>
        <strain evidence="11">CCUG 57263</strain>
    </source>
</reference>
<evidence type="ECO:0000259" key="9">
    <source>
        <dbReference type="PROSITE" id="PS51755"/>
    </source>
</evidence>
<evidence type="ECO:0000313" key="10">
    <source>
        <dbReference type="EMBL" id="MFD0867835.1"/>
    </source>
</evidence>
<dbReference type="Gene3D" id="1.10.10.10">
    <property type="entry name" value="Winged helix-like DNA-binding domain superfamily/Winged helix DNA-binding domain"/>
    <property type="match status" value="1"/>
</dbReference>
<dbReference type="PANTHER" id="PTHR48111:SF73">
    <property type="entry name" value="ALKALINE PHOSPHATASE SYNTHESIS TRANSCRIPTIONAL REGULATORY PROTEIN PHOP"/>
    <property type="match status" value="1"/>
</dbReference>
<proteinExistence type="predicted"/>
<dbReference type="EMBL" id="JBHTIU010000003">
    <property type="protein sequence ID" value="MFD0867835.1"/>
    <property type="molecule type" value="Genomic_DNA"/>
</dbReference>
<gene>
    <name evidence="10" type="ORF">ACFQ03_01560</name>
</gene>
<dbReference type="CDD" id="cd17574">
    <property type="entry name" value="REC_OmpR"/>
    <property type="match status" value="1"/>
</dbReference>
<keyword evidence="1 6" id="KW-0597">Phosphoprotein</keyword>
<dbReference type="PROSITE" id="PS50110">
    <property type="entry name" value="RESPONSE_REGULATORY"/>
    <property type="match status" value="1"/>
</dbReference>
<dbReference type="InterPro" id="IPR039420">
    <property type="entry name" value="WalR-like"/>
</dbReference>
<keyword evidence="2" id="KW-0902">Two-component regulatory system</keyword>
<dbReference type="Gene3D" id="3.40.50.2300">
    <property type="match status" value="1"/>
</dbReference>
<keyword evidence="5" id="KW-0804">Transcription</keyword>
<feature type="modified residue" description="4-aspartylphosphate" evidence="6">
    <location>
        <position position="51"/>
    </location>
</feature>
<dbReference type="SMART" id="SM00862">
    <property type="entry name" value="Trans_reg_C"/>
    <property type="match status" value="1"/>
</dbReference>
<evidence type="ECO:0000256" key="1">
    <source>
        <dbReference type="ARBA" id="ARBA00022553"/>
    </source>
</evidence>
<dbReference type="InterPro" id="IPR036388">
    <property type="entry name" value="WH-like_DNA-bd_sf"/>
</dbReference>
<dbReference type="Pfam" id="PF00486">
    <property type="entry name" value="Trans_reg_C"/>
    <property type="match status" value="1"/>
</dbReference>
<dbReference type="InterPro" id="IPR001867">
    <property type="entry name" value="OmpR/PhoB-type_DNA-bd"/>
</dbReference>
<keyword evidence="4 7" id="KW-0238">DNA-binding</keyword>
<keyword evidence="11" id="KW-1185">Reference proteome</keyword>
<dbReference type="InterPro" id="IPR001789">
    <property type="entry name" value="Sig_transdc_resp-reg_receiver"/>
</dbReference>
<accession>A0ABW3D3F3</accession>
<evidence type="ECO:0000256" key="5">
    <source>
        <dbReference type="ARBA" id="ARBA00023163"/>
    </source>
</evidence>
<dbReference type="InterPro" id="IPR016032">
    <property type="entry name" value="Sig_transdc_resp-reg_C-effctor"/>
</dbReference>
<dbReference type="SMART" id="SM00448">
    <property type="entry name" value="REC"/>
    <property type="match status" value="1"/>
</dbReference>